<dbReference type="OrthoDB" id="2720314at2759"/>
<gene>
    <name evidence="1" type="ORF">DXG03_008228</name>
</gene>
<organism evidence="1 2">
    <name type="scientific">Asterophora parasitica</name>
    <dbReference type="NCBI Taxonomy" id="117018"/>
    <lineage>
        <taxon>Eukaryota</taxon>
        <taxon>Fungi</taxon>
        <taxon>Dikarya</taxon>
        <taxon>Basidiomycota</taxon>
        <taxon>Agaricomycotina</taxon>
        <taxon>Agaricomycetes</taxon>
        <taxon>Agaricomycetidae</taxon>
        <taxon>Agaricales</taxon>
        <taxon>Tricholomatineae</taxon>
        <taxon>Lyophyllaceae</taxon>
        <taxon>Asterophora</taxon>
    </lineage>
</organism>
<name>A0A9P7G1V3_9AGAR</name>
<dbReference type="Proteomes" id="UP000775547">
    <property type="component" value="Unassembled WGS sequence"/>
</dbReference>
<sequence>MPPKKRKISSLSGLELDLALAQVKKLRTSFIVEELPESDPAPDDTFTDLLDNTIAALESRANDPLSLPFSAADDAALSRFNIVSKGLLLLRPWAELRSAVVTSQALGSDQLWSNDAMYRHLTFLANSFTAKNGTSARMVIDTLFFRSTAMVPPPQKIIVVLENQVPAVQPRQSEPDTISGIVDYTAVVVDSKIAKAYIHRPPSIKKDLIGFFVAEAIDLEAHLPQALLELVACAKHLGRSHIRGALTTGFEWCFIIVDLDADSEGAKYWVSQVIVWMTEQSKTSSELIVEPTDKASDPALIAAILRHG</sequence>
<dbReference type="EMBL" id="JABCKV010000665">
    <property type="protein sequence ID" value="KAG5640518.1"/>
    <property type="molecule type" value="Genomic_DNA"/>
</dbReference>
<accession>A0A9P7G1V3</accession>
<reference evidence="1" key="1">
    <citation type="submission" date="2020-07" db="EMBL/GenBank/DDBJ databases">
        <authorList>
            <person name="Nieuwenhuis M."/>
            <person name="Van De Peppel L.J.J."/>
        </authorList>
    </citation>
    <scope>NUCLEOTIDE SEQUENCE</scope>
    <source>
        <strain evidence="1">AP01</strain>
        <tissue evidence="1">Mycelium</tissue>
    </source>
</reference>
<evidence type="ECO:0000313" key="1">
    <source>
        <dbReference type="EMBL" id="KAG5640518.1"/>
    </source>
</evidence>
<reference evidence="1" key="2">
    <citation type="submission" date="2021-10" db="EMBL/GenBank/DDBJ databases">
        <title>Phylogenomics reveals ancestral predisposition of the termite-cultivated fungus Termitomyces towards a domesticated lifestyle.</title>
        <authorList>
            <person name="Auxier B."/>
            <person name="Grum-Grzhimaylo A."/>
            <person name="Cardenas M.E."/>
            <person name="Lodge J.D."/>
            <person name="Laessoe T."/>
            <person name="Pedersen O."/>
            <person name="Smith M.E."/>
            <person name="Kuyper T.W."/>
            <person name="Franco-Molano E.A."/>
            <person name="Baroni T.J."/>
            <person name="Aanen D.K."/>
        </authorList>
    </citation>
    <scope>NUCLEOTIDE SEQUENCE</scope>
    <source>
        <strain evidence="1">AP01</strain>
        <tissue evidence="1">Mycelium</tissue>
    </source>
</reference>
<protein>
    <submittedName>
        <fullName evidence="1">Uncharacterized protein</fullName>
    </submittedName>
</protein>
<keyword evidence="2" id="KW-1185">Reference proteome</keyword>
<proteinExistence type="predicted"/>
<comment type="caution">
    <text evidence="1">The sequence shown here is derived from an EMBL/GenBank/DDBJ whole genome shotgun (WGS) entry which is preliminary data.</text>
</comment>
<evidence type="ECO:0000313" key="2">
    <source>
        <dbReference type="Proteomes" id="UP000775547"/>
    </source>
</evidence>
<dbReference type="AlphaFoldDB" id="A0A9P7G1V3"/>